<sequence length="56" mass="6230">MAHTALPPVAHICISKRSTRFCLVGMRLIPANGDKTKDGADETQKRTPKDHPVQYQ</sequence>
<dbReference type="EMBL" id="KE384950">
    <property type="protein sequence ID" value="KJK73326.1"/>
    <property type="molecule type" value="Genomic_DNA"/>
</dbReference>
<reference evidence="3" key="1">
    <citation type="journal article" date="2014" name="BMC Genomics">
        <title>The genome sequence of the biocontrol fungus Metarhizium anisopliae and comparative genomics of Metarhizium species.</title>
        <authorList>
            <person name="Pattemore J.A."/>
            <person name="Hane J.K."/>
            <person name="Williams A.H."/>
            <person name="Wilson B.A."/>
            <person name="Stodart B.J."/>
            <person name="Ash G.J."/>
        </authorList>
    </citation>
    <scope>NUCLEOTIDE SEQUENCE [LARGE SCALE GENOMIC DNA]</scope>
    <source>
        <strain evidence="3">BRIP 53293</strain>
    </source>
</reference>
<organism evidence="2 3">
    <name type="scientific">Metarhizium anisopliae BRIP 53293</name>
    <dbReference type="NCBI Taxonomy" id="1291518"/>
    <lineage>
        <taxon>Eukaryota</taxon>
        <taxon>Fungi</taxon>
        <taxon>Dikarya</taxon>
        <taxon>Ascomycota</taxon>
        <taxon>Pezizomycotina</taxon>
        <taxon>Sordariomycetes</taxon>
        <taxon>Hypocreomycetidae</taxon>
        <taxon>Hypocreales</taxon>
        <taxon>Clavicipitaceae</taxon>
        <taxon>Metarhizium</taxon>
    </lineage>
</organism>
<protein>
    <submittedName>
        <fullName evidence="2">Uncharacterized protein</fullName>
    </submittedName>
</protein>
<evidence type="ECO:0000313" key="3">
    <source>
        <dbReference type="Proteomes" id="UP000054544"/>
    </source>
</evidence>
<accession>A0A0D9NHB8</accession>
<feature type="region of interest" description="Disordered" evidence="1">
    <location>
        <begin position="31"/>
        <end position="56"/>
    </location>
</feature>
<proteinExistence type="predicted"/>
<keyword evidence="3" id="KW-1185">Reference proteome</keyword>
<dbReference type="AlphaFoldDB" id="A0A0D9NHB8"/>
<dbReference type="Proteomes" id="UP000054544">
    <property type="component" value="Unassembled WGS sequence"/>
</dbReference>
<name>A0A0D9NHB8_METAN</name>
<gene>
    <name evidence="2" type="ORF">H634G_11515</name>
</gene>
<feature type="compositionally biased region" description="Basic and acidic residues" evidence="1">
    <location>
        <begin position="34"/>
        <end position="56"/>
    </location>
</feature>
<evidence type="ECO:0000256" key="1">
    <source>
        <dbReference type="SAM" id="MobiDB-lite"/>
    </source>
</evidence>
<evidence type="ECO:0000313" key="2">
    <source>
        <dbReference type="EMBL" id="KJK73326.1"/>
    </source>
</evidence>